<reference evidence="3" key="1">
    <citation type="submission" date="2021-12" db="EMBL/GenBank/DDBJ databases">
        <authorList>
            <person name="King R."/>
        </authorList>
    </citation>
    <scope>NUCLEOTIDE SEQUENCE</scope>
</reference>
<gene>
    <name evidence="3" type="ORF">DIATSA_LOCUS7753</name>
</gene>
<dbReference type="EMBL" id="OU893351">
    <property type="protein sequence ID" value="CAG9790064.1"/>
    <property type="molecule type" value="Genomic_DNA"/>
</dbReference>
<dbReference type="OrthoDB" id="512356at2759"/>
<accession>A0A9N9R5N8</accession>
<dbReference type="GO" id="GO:0072669">
    <property type="term" value="C:tRNA-splicing ligase complex"/>
    <property type="evidence" value="ECO:0007669"/>
    <property type="project" value="TreeGrafter"/>
</dbReference>
<reference evidence="3" key="2">
    <citation type="submission" date="2022-10" db="EMBL/GenBank/DDBJ databases">
        <authorList>
            <consortium name="ENA_rothamsted_submissions"/>
            <consortium name="culmorum"/>
            <person name="King R."/>
        </authorList>
    </citation>
    <scope>NUCLEOTIDE SEQUENCE</scope>
</reference>
<feature type="compositionally biased region" description="Basic and acidic residues" evidence="2">
    <location>
        <begin position="493"/>
        <end position="503"/>
    </location>
</feature>
<dbReference type="InterPro" id="IPR018797">
    <property type="entry name" value="FAM98"/>
</dbReference>
<evidence type="ECO:0000256" key="1">
    <source>
        <dbReference type="ARBA" id="ARBA00007218"/>
    </source>
</evidence>
<dbReference type="Proteomes" id="UP001153714">
    <property type="component" value="Chromosome 20"/>
</dbReference>
<name>A0A9N9R5N8_9NEOP</name>
<comment type="similarity">
    <text evidence="1">Belongs to the FAM98 family.</text>
</comment>
<feature type="compositionally biased region" description="Gly residues" evidence="2">
    <location>
        <begin position="407"/>
        <end position="418"/>
    </location>
</feature>
<sequence>MENDILDSLNDLGYEGPLTDEVALAKALDAGPKSLEYTKLIHILAEELKKLCQLEETVNMMNDPDESSSFLLELSSFLKELGCPYKNLVTGHMSSRLQTKEDRVLLLDYLISELMAARMVQVDRPKEKIGSTMNIIMQESPTAKDLKDILISLKFNKPPPNITAEMLFSKLEAKLKDTIQKEGDQLVGKPLYNKALTEKDWKQLETTYTEMFEEYRLRRETLITRLECTIQSFEWSDRLKTKKDLIQSAYRPKREQLKVKPDVRLSDFLAARTSLLLVEKTSNANVRKNTQTDINKVIIGQVPDRGGRPNEQQPPPPEMPSWQQRAPGGQGGGRGGGSGGGGGNRGGRGGGRGGRVQGGYSQASGDQGRPQTSPASMNHNQRNYQTFEVPPGGYNQNQGGYSQNQGGYNGNNRGGYNQGGFNQNSGYNQGGYGRNHSGYGQNQGGYDQNRGGYDNNSGGYNQNYNNQGGGSGYKTYNQGQNYSQGQDYQRGYQNEHDDRDRRGRGNYRGRR</sequence>
<feature type="compositionally biased region" description="Polar residues" evidence="2">
    <location>
        <begin position="360"/>
        <end position="386"/>
    </location>
</feature>
<feature type="compositionally biased region" description="Low complexity" evidence="2">
    <location>
        <begin position="392"/>
        <end position="406"/>
    </location>
</feature>
<keyword evidence="4" id="KW-1185">Reference proteome</keyword>
<evidence type="ECO:0008006" key="5">
    <source>
        <dbReference type="Google" id="ProtNLM"/>
    </source>
</evidence>
<feature type="compositionally biased region" description="Low complexity" evidence="2">
    <location>
        <begin position="434"/>
        <end position="466"/>
    </location>
</feature>
<organism evidence="3 4">
    <name type="scientific">Diatraea saccharalis</name>
    <name type="common">sugarcane borer</name>
    <dbReference type="NCBI Taxonomy" id="40085"/>
    <lineage>
        <taxon>Eukaryota</taxon>
        <taxon>Metazoa</taxon>
        <taxon>Ecdysozoa</taxon>
        <taxon>Arthropoda</taxon>
        <taxon>Hexapoda</taxon>
        <taxon>Insecta</taxon>
        <taxon>Pterygota</taxon>
        <taxon>Neoptera</taxon>
        <taxon>Endopterygota</taxon>
        <taxon>Lepidoptera</taxon>
        <taxon>Glossata</taxon>
        <taxon>Ditrysia</taxon>
        <taxon>Pyraloidea</taxon>
        <taxon>Crambidae</taxon>
        <taxon>Crambinae</taxon>
        <taxon>Diatraea</taxon>
    </lineage>
</organism>
<dbReference type="AlphaFoldDB" id="A0A9N9R5N8"/>
<protein>
    <recommendedName>
        <fullName evidence="5">Protein FAM98A</fullName>
    </recommendedName>
</protein>
<feature type="region of interest" description="Disordered" evidence="2">
    <location>
        <begin position="295"/>
        <end position="511"/>
    </location>
</feature>
<evidence type="ECO:0000313" key="3">
    <source>
        <dbReference type="EMBL" id="CAG9790064.1"/>
    </source>
</evidence>
<dbReference type="Pfam" id="PF10239">
    <property type="entry name" value="DUF2465"/>
    <property type="match status" value="1"/>
</dbReference>
<proteinExistence type="inferred from homology"/>
<feature type="compositionally biased region" description="Polar residues" evidence="2">
    <location>
        <begin position="474"/>
        <end position="487"/>
    </location>
</feature>
<dbReference type="PANTHER" id="PTHR31353:SF1">
    <property type="entry name" value="PROTEIN FAM98B"/>
    <property type="match status" value="1"/>
</dbReference>
<feature type="compositionally biased region" description="Gly residues" evidence="2">
    <location>
        <begin position="328"/>
        <end position="357"/>
    </location>
</feature>
<dbReference type="PANTHER" id="PTHR31353">
    <property type="entry name" value="FAM98"/>
    <property type="match status" value="1"/>
</dbReference>
<evidence type="ECO:0000313" key="4">
    <source>
        <dbReference type="Proteomes" id="UP001153714"/>
    </source>
</evidence>
<evidence type="ECO:0000256" key="2">
    <source>
        <dbReference type="SAM" id="MobiDB-lite"/>
    </source>
</evidence>